<keyword evidence="7" id="KW-0498">Mitosis</keyword>
<evidence type="ECO:0000256" key="10">
    <source>
        <dbReference type="ARBA" id="ARBA00023242"/>
    </source>
</evidence>
<dbReference type="GO" id="GO:0005730">
    <property type="term" value="C:nucleolus"/>
    <property type="evidence" value="ECO:0007669"/>
    <property type="project" value="TreeGrafter"/>
</dbReference>
<comment type="similarity">
    <text evidence="3">Belongs to the NUSAP family.</text>
</comment>
<dbReference type="GO" id="GO:0072686">
    <property type="term" value="C:mitotic spindle"/>
    <property type="evidence" value="ECO:0007669"/>
    <property type="project" value="TreeGrafter"/>
</dbReference>
<keyword evidence="5" id="KW-0132">Cell division</keyword>
<feature type="compositionally biased region" description="Polar residues" evidence="12">
    <location>
        <begin position="444"/>
        <end position="457"/>
    </location>
</feature>
<dbReference type="GO" id="GO:0003677">
    <property type="term" value="F:DNA binding"/>
    <property type="evidence" value="ECO:0007669"/>
    <property type="project" value="UniProtKB-KW"/>
</dbReference>
<dbReference type="GO" id="GO:0005874">
    <property type="term" value="C:microtubule"/>
    <property type="evidence" value="ECO:0007669"/>
    <property type="project" value="UniProtKB-KW"/>
</dbReference>
<feature type="region of interest" description="Disordered" evidence="12">
    <location>
        <begin position="121"/>
        <end position="159"/>
    </location>
</feature>
<feature type="compositionally biased region" description="Basic and acidic residues" evidence="12">
    <location>
        <begin position="458"/>
        <end position="481"/>
    </location>
</feature>
<feature type="region of interest" description="Disordered" evidence="12">
    <location>
        <begin position="254"/>
        <end position="303"/>
    </location>
</feature>
<reference evidence="13" key="2">
    <citation type="submission" date="2025-08" db="UniProtKB">
        <authorList>
            <consortium name="Ensembl"/>
        </authorList>
    </citation>
    <scope>IDENTIFICATION</scope>
</reference>
<keyword evidence="11" id="KW-0131">Cell cycle</keyword>
<dbReference type="Ensembl" id="ENSGAGT00000029931.1">
    <property type="protein sequence ID" value="ENSGAGP00000026324.1"/>
    <property type="gene ID" value="ENSGAGG00000019195.1"/>
</dbReference>
<dbReference type="GO" id="GO:0008017">
    <property type="term" value="F:microtubule binding"/>
    <property type="evidence" value="ECO:0007669"/>
    <property type="project" value="TreeGrafter"/>
</dbReference>
<feature type="compositionally biased region" description="Basic and acidic residues" evidence="12">
    <location>
        <begin position="336"/>
        <end position="345"/>
    </location>
</feature>
<feature type="compositionally biased region" description="Basic and acidic residues" evidence="12">
    <location>
        <begin position="121"/>
        <end position="145"/>
    </location>
</feature>
<evidence type="ECO:0000256" key="9">
    <source>
        <dbReference type="ARBA" id="ARBA00023212"/>
    </source>
</evidence>
<evidence type="ECO:0000256" key="2">
    <source>
        <dbReference type="ARBA" id="ARBA00004186"/>
    </source>
</evidence>
<keyword evidence="6" id="KW-0493">Microtubule</keyword>
<keyword evidence="4" id="KW-0963">Cytoplasm</keyword>
<feature type="region of interest" description="Disordered" evidence="12">
    <location>
        <begin position="336"/>
        <end position="498"/>
    </location>
</feature>
<evidence type="ECO:0000256" key="11">
    <source>
        <dbReference type="ARBA" id="ARBA00023306"/>
    </source>
</evidence>
<evidence type="ECO:0000256" key="1">
    <source>
        <dbReference type="ARBA" id="ARBA00004123"/>
    </source>
</evidence>
<reference evidence="13" key="3">
    <citation type="submission" date="2025-09" db="UniProtKB">
        <authorList>
            <consortium name="Ensembl"/>
        </authorList>
    </citation>
    <scope>IDENTIFICATION</scope>
</reference>
<feature type="region of interest" description="Disordered" evidence="12">
    <location>
        <begin position="39"/>
        <end position="107"/>
    </location>
</feature>
<comment type="subcellular location">
    <subcellularLocation>
        <location evidence="2">Cytoplasm</location>
        <location evidence="2">Cytoskeleton</location>
        <location evidence="2">Spindle</location>
    </subcellularLocation>
    <subcellularLocation>
        <location evidence="1">Nucleus</location>
    </subcellularLocation>
</comment>
<dbReference type="GO" id="GO:0000281">
    <property type="term" value="P:mitotic cytokinesis"/>
    <property type="evidence" value="ECO:0007669"/>
    <property type="project" value="InterPro"/>
</dbReference>
<dbReference type="STRING" id="38772.ENSGAGP00000026324"/>
<keyword evidence="10" id="KW-0539">Nucleus</keyword>
<feature type="compositionally biased region" description="Polar residues" evidence="12">
    <location>
        <begin position="374"/>
        <end position="395"/>
    </location>
</feature>
<keyword evidence="8" id="KW-0238">DNA-binding</keyword>
<evidence type="ECO:0000256" key="4">
    <source>
        <dbReference type="ARBA" id="ARBA00022490"/>
    </source>
</evidence>
<protein>
    <recommendedName>
        <fullName evidence="15">Nucleolar and spindle associated protein 1</fullName>
    </recommendedName>
</protein>
<dbReference type="AlphaFoldDB" id="A0A452IEI9"/>
<evidence type="ECO:0000256" key="6">
    <source>
        <dbReference type="ARBA" id="ARBA00022701"/>
    </source>
</evidence>
<dbReference type="Proteomes" id="UP000291020">
    <property type="component" value="Unassembled WGS sequence"/>
</dbReference>
<feature type="compositionally biased region" description="Basic residues" evidence="12">
    <location>
        <begin position="83"/>
        <end position="93"/>
    </location>
</feature>
<dbReference type="GO" id="GO:0007076">
    <property type="term" value="P:mitotic chromosome condensation"/>
    <property type="evidence" value="ECO:0007669"/>
    <property type="project" value="TreeGrafter"/>
</dbReference>
<evidence type="ECO:0000313" key="13">
    <source>
        <dbReference type="Ensembl" id="ENSGAGP00000026324.1"/>
    </source>
</evidence>
<evidence type="ECO:0008006" key="15">
    <source>
        <dbReference type="Google" id="ProtNLM"/>
    </source>
</evidence>
<feature type="compositionally biased region" description="Basic and acidic residues" evidence="12">
    <location>
        <begin position="39"/>
        <end position="56"/>
    </location>
</feature>
<name>A0A452IEI9_9SAUR</name>
<dbReference type="GO" id="GO:0040001">
    <property type="term" value="P:establishment of mitotic spindle localization"/>
    <property type="evidence" value="ECO:0007669"/>
    <property type="project" value="InterPro"/>
</dbReference>
<dbReference type="PANTHER" id="PTHR15874:SF1">
    <property type="entry name" value="NUCLEOLAR AND SPINDLE-ASSOCIATED PROTEIN 1"/>
    <property type="match status" value="1"/>
</dbReference>
<feature type="compositionally biased region" description="Polar residues" evidence="12">
    <location>
        <begin position="58"/>
        <end position="72"/>
    </location>
</feature>
<dbReference type="PANTHER" id="PTHR15874">
    <property type="entry name" value="NUCLEOLAR AND SPINDLE-ASSOCIATED PROTEIN 1"/>
    <property type="match status" value="1"/>
</dbReference>
<sequence length="498" mass="55797">MEPPSLPQLESLKYNELQQVAKAAGLRANLKADKLLKTLKQHFHEPKQENGSKDFGRSASSSTDTEQLSSPEQVKPIPTSFVTKRRGKGRKVATAKMASKEEINTNEEDMALPVEKENYSDMTEKVPQDGHSKRLKRRQNEEPVAKNKASVNPAMHPMQSQQREKIVSAKRNGAEIPDDTLPAHPPAEKIPRYVNRLSKTGRTGVKPITPNFKKLHEAHFEKMESIDAYIERKNKLIENFSNSINEVKMLAKKTNHPKACEKGTPHSNSKKRSGGRVFLFSPHPQRGRFSASCTPGNLRRSPRISVGTANRSILSQKSSFNPSILSTTKMNVRFSEATKDNEHKRSLTKTPSRKSPFLEICTPDSHKSGKPTIRKSTNGNGTNHELTASKTNPNAVTPFKFAAQTAEPTSTKKPTFDLKASLSRPLGYQPHKGRLKPWGDSKENTVLNKSMNSSVSSHTKDYKQPRLQTREGRREKHLLERKQKKAQLLGTRRGLSMA</sequence>
<reference evidence="14" key="1">
    <citation type="journal article" date="2017" name="PLoS ONE">
        <title>The Agassiz's desert tortoise genome provides a resource for the conservation of a threatened species.</title>
        <authorList>
            <person name="Tollis M."/>
            <person name="DeNardo D.F."/>
            <person name="Cornelius J.A."/>
            <person name="Dolby G.A."/>
            <person name="Edwards T."/>
            <person name="Henen B.T."/>
            <person name="Karl A.E."/>
            <person name="Murphy R.W."/>
            <person name="Kusumi K."/>
        </authorList>
    </citation>
    <scope>NUCLEOTIDE SEQUENCE [LARGE SCALE GENOMIC DNA]</scope>
</reference>
<dbReference type="InterPro" id="IPR026756">
    <property type="entry name" value="NuSAP"/>
</dbReference>
<keyword evidence="14" id="KW-1185">Reference proteome</keyword>
<dbReference type="Pfam" id="PF16006">
    <property type="entry name" value="NUSAP"/>
    <property type="match status" value="1"/>
</dbReference>
<evidence type="ECO:0000256" key="8">
    <source>
        <dbReference type="ARBA" id="ARBA00023125"/>
    </source>
</evidence>
<proteinExistence type="inferred from homology"/>
<evidence type="ECO:0000256" key="3">
    <source>
        <dbReference type="ARBA" id="ARBA00009702"/>
    </source>
</evidence>
<evidence type="ECO:0000256" key="5">
    <source>
        <dbReference type="ARBA" id="ARBA00022618"/>
    </source>
</evidence>
<evidence type="ECO:0000256" key="7">
    <source>
        <dbReference type="ARBA" id="ARBA00022776"/>
    </source>
</evidence>
<organism evidence="13 14">
    <name type="scientific">Gopherus agassizii</name>
    <name type="common">Agassiz's desert tortoise</name>
    <dbReference type="NCBI Taxonomy" id="38772"/>
    <lineage>
        <taxon>Eukaryota</taxon>
        <taxon>Metazoa</taxon>
        <taxon>Chordata</taxon>
        <taxon>Craniata</taxon>
        <taxon>Vertebrata</taxon>
        <taxon>Euteleostomi</taxon>
        <taxon>Archelosauria</taxon>
        <taxon>Testudinata</taxon>
        <taxon>Testudines</taxon>
        <taxon>Cryptodira</taxon>
        <taxon>Durocryptodira</taxon>
        <taxon>Testudinoidea</taxon>
        <taxon>Testudinidae</taxon>
        <taxon>Gopherus</taxon>
    </lineage>
</organism>
<keyword evidence="9" id="KW-0206">Cytoskeleton</keyword>
<evidence type="ECO:0000256" key="12">
    <source>
        <dbReference type="SAM" id="MobiDB-lite"/>
    </source>
</evidence>
<evidence type="ECO:0000313" key="14">
    <source>
        <dbReference type="Proteomes" id="UP000291020"/>
    </source>
</evidence>
<accession>A0A452IEI9</accession>